<evidence type="ECO:0000313" key="3">
    <source>
        <dbReference type="Proteomes" id="UP000309676"/>
    </source>
</evidence>
<feature type="domain" description="HD-GYP" evidence="1">
    <location>
        <begin position="131"/>
        <end position="327"/>
    </location>
</feature>
<dbReference type="SUPFAM" id="SSF109604">
    <property type="entry name" value="HD-domain/PDEase-like"/>
    <property type="match status" value="1"/>
</dbReference>
<dbReference type="InterPro" id="IPR003607">
    <property type="entry name" value="HD/PDEase_dom"/>
</dbReference>
<sequence length="385" mass="42629">MPTDSSGLPRCEKDMRLVTIESCAPGMKLGKAVLTEHGQVLLGYGYELTQPVILRLRNMGIHQLYIDDPRTDDIIVEETIREETRRLVHGSLQQCMDYVRAGGPAGGGRVVTFSRLVSDSVKHIVDDIVANRNMPIVHIRATAATGDKLEHHFVNNALNVSVFATKLAMAEGAAADELRTVCAAALFHDIGKLLVPQELLSKRTRLSDEDLRTLRRHAELGYRLLKDDGSVSLVAAQCALQHHERVDGLGYPFGLRGNAIHPYAKLIGMIDAYDALVSHRSYRNAMLPHEAMDYLYANVESAYDRGKVEQFRNKVAIFPPGTTVTLNTGEKGVVSRLDSSCLQRPTIRVLTNPNGEELKIPYELQLAKHLNIMIRSVGDIRSYAG</sequence>
<gene>
    <name evidence="2" type="ORF">FE782_23640</name>
</gene>
<comment type="caution">
    <text evidence="2">The sequence shown here is derived from an EMBL/GenBank/DDBJ whole genome shotgun (WGS) entry which is preliminary data.</text>
</comment>
<keyword evidence="3" id="KW-1185">Reference proteome</keyword>
<evidence type="ECO:0000313" key="2">
    <source>
        <dbReference type="EMBL" id="TLS49668.1"/>
    </source>
</evidence>
<dbReference type="SMART" id="SM00471">
    <property type="entry name" value="HDc"/>
    <property type="match status" value="1"/>
</dbReference>
<accession>A0A5R9G8A3</accession>
<dbReference type="PANTHER" id="PTHR43155">
    <property type="entry name" value="CYCLIC DI-GMP PHOSPHODIESTERASE PA4108-RELATED"/>
    <property type="match status" value="1"/>
</dbReference>
<dbReference type="InterPro" id="IPR037522">
    <property type="entry name" value="HD_GYP_dom"/>
</dbReference>
<proteinExistence type="predicted"/>
<organism evidence="2 3">
    <name type="scientific">Paenibacillus antri</name>
    <dbReference type="NCBI Taxonomy" id="2582848"/>
    <lineage>
        <taxon>Bacteria</taxon>
        <taxon>Bacillati</taxon>
        <taxon>Bacillota</taxon>
        <taxon>Bacilli</taxon>
        <taxon>Bacillales</taxon>
        <taxon>Paenibacillaceae</taxon>
        <taxon>Paenibacillus</taxon>
    </lineage>
</organism>
<dbReference type="CDD" id="cd00077">
    <property type="entry name" value="HDc"/>
    <property type="match status" value="1"/>
</dbReference>
<dbReference type="Proteomes" id="UP000309676">
    <property type="component" value="Unassembled WGS sequence"/>
</dbReference>
<dbReference type="AlphaFoldDB" id="A0A5R9G8A3"/>
<name>A0A5R9G8A3_9BACL</name>
<protein>
    <submittedName>
        <fullName evidence="2">HD domain-containing protein</fullName>
    </submittedName>
</protein>
<dbReference type="EMBL" id="VCIW01000019">
    <property type="protein sequence ID" value="TLS49668.1"/>
    <property type="molecule type" value="Genomic_DNA"/>
</dbReference>
<evidence type="ECO:0000259" key="1">
    <source>
        <dbReference type="PROSITE" id="PS51832"/>
    </source>
</evidence>
<dbReference type="Pfam" id="PF13487">
    <property type="entry name" value="HD_5"/>
    <property type="match status" value="1"/>
</dbReference>
<reference evidence="2 3" key="1">
    <citation type="submission" date="2019-05" db="EMBL/GenBank/DDBJ databases">
        <authorList>
            <person name="Narsing Rao M.P."/>
            <person name="Li W.J."/>
        </authorList>
    </citation>
    <scope>NUCLEOTIDE SEQUENCE [LARGE SCALE GENOMIC DNA]</scope>
    <source>
        <strain evidence="2 3">SYSU_K30003</strain>
    </source>
</reference>
<dbReference type="PANTHER" id="PTHR43155:SF2">
    <property type="entry name" value="CYCLIC DI-GMP PHOSPHODIESTERASE PA4108"/>
    <property type="match status" value="1"/>
</dbReference>
<dbReference type="PROSITE" id="PS51832">
    <property type="entry name" value="HD_GYP"/>
    <property type="match status" value="1"/>
</dbReference>
<dbReference type="Gene3D" id="1.10.3210.10">
    <property type="entry name" value="Hypothetical protein af1432"/>
    <property type="match status" value="1"/>
</dbReference>